<dbReference type="Pfam" id="PF06945">
    <property type="entry name" value="DUF1289"/>
    <property type="match status" value="1"/>
</dbReference>
<evidence type="ECO:0008006" key="2">
    <source>
        <dbReference type="Google" id="ProtNLM"/>
    </source>
</evidence>
<dbReference type="AlphaFoldDB" id="A0A381WNJ6"/>
<dbReference type="PANTHER" id="PTHR35175">
    <property type="entry name" value="DUF1289 DOMAIN-CONTAINING PROTEIN"/>
    <property type="match status" value="1"/>
</dbReference>
<protein>
    <recommendedName>
        <fullName evidence="2">DUF1289 domain-containing protein</fullName>
    </recommendedName>
</protein>
<dbReference type="EMBL" id="UINC01012290">
    <property type="protein sequence ID" value="SVA53758.1"/>
    <property type="molecule type" value="Genomic_DNA"/>
</dbReference>
<organism evidence="1">
    <name type="scientific">marine metagenome</name>
    <dbReference type="NCBI Taxonomy" id="408172"/>
    <lineage>
        <taxon>unclassified sequences</taxon>
        <taxon>metagenomes</taxon>
        <taxon>ecological metagenomes</taxon>
    </lineage>
</organism>
<gene>
    <name evidence="1" type="ORF">METZ01_LOCUS106612</name>
</gene>
<sequence>MVKISIPESPCITVCRIEGNLCVGCYRTTDEIERWLSYTDLERTQIMNECNARKKKAVDKPTEML</sequence>
<evidence type="ECO:0000313" key="1">
    <source>
        <dbReference type="EMBL" id="SVA53758.1"/>
    </source>
</evidence>
<name>A0A381WNJ6_9ZZZZ</name>
<proteinExistence type="predicted"/>
<dbReference type="PANTHER" id="PTHR35175:SF2">
    <property type="entry name" value="DUF1289 DOMAIN-CONTAINING PROTEIN"/>
    <property type="match status" value="1"/>
</dbReference>
<reference evidence="1" key="1">
    <citation type="submission" date="2018-05" db="EMBL/GenBank/DDBJ databases">
        <authorList>
            <person name="Lanie J.A."/>
            <person name="Ng W.-L."/>
            <person name="Kazmierczak K.M."/>
            <person name="Andrzejewski T.M."/>
            <person name="Davidsen T.M."/>
            <person name="Wayne K.J."/>
            <person name="Tettelin H."/>
            <person name="Glass J.I."/>
            <person name="Rusch D."/>
            <person name="Podicherti R."/>
            <person name="Tsui H.-C.T."/>
            <person name="Winkler M.E."/>
        </authorList>
    </citation>
    <scope>NUCLEOTIDE SEQUENCE</scope>
</reference>
<dbReference type="InterPro" id="IPR010710">
    <property type="entry name" value="DUF1289"/>
</dbReference>
<accession>A0A381WNJ6</accession>